<comment type="similarity">
    <text evidence="1">Belongs to the NifX/NifY family.</text>
</comment>
<feature type="domain" description="Dinitrogenase iron-molybdenum cofactor biosynthesis" evidence="3">
    <location>
        <begin position="126"/>
        <end position="220"/>
    </location>
</feature>
<reference evidence="5 6" key="2">
    <citation type="journal article" date="2013" name="Stand. Genomic Sci.">
        <title>Complete genome sequence of Halorhodospira halophila SL1.</title>
        <authorList>
            <person name="Challacombe J.F."/>
            <person name="Majid S."/>
            <person name="Deole R."/>
            <person name="Brettin T.S."/>
            <person name="Bruce D."/>
            <person name="Delano S.F."/>
            <person name="Detter J.C."/>
            <person name="Gleasner C.D."/>
            <person name="Han C.S."/>
            <person name="Misra M."/>
            <person name="Reitenga K.G."/>
            <person name="Mikhailova N."/>
            <person name="Woyke T."/>
            <person name="Pitluck S."/>
            <person name="Nolan M."/>
            <person name="Land M.L."/>
            <person name="Saunders E."/>
            <person name="Tapia R."/>
            <person name="Lapidus A."/>
            <person name="Ivanova N."/>
            <person name="Hoff W.D."/>
        </authorList>
    </citation>
    <scope>NUCLEOTIDE SEQUENCE [LARGE SCALE GENOMIC DNA]</scope>
    <source>
        <strain evidence="6">DSM 244 / SL1</strain>
    </source>
</reference>
<dbReference type="Pfam" id="PF02579">
    <property type="entry name" value="Nitro_FeMo-Co"/>
    <property type="match status" value="1"/>
</dbReference>
<evidence type="ECO:0000259" key="3">
    <source>
        <dbReference type="Pfam" id="PF02579"/>
    </source>
</evidence>
<dbReference type="STRING" id="349124.Hhal_0270"/>
<evidence type="ECO:0000256" key="2">
    <source>
        <dbReference type="ARBA" id="ARBA00023231"/>
    </source>
</evidence>
<dbReference type="InterPro" id="IPR031763">
    <property type="entry name" value="NafY_N"/>
</dbReference>
<dbReference type="Gene3D" id="1.10.150.590">
    <property type="entry name" value="Dinitrogenase iron-molybdenum cofactor, N-terminal"/>
    <property type="match status" value="1"/>
</dbReference>
<dbReference type="EMBL" id="CP000544">
    <property type="protein sequence ID" value="ABM61064.1"/>
    <property type="molecule type" value="Genomic_DNA"/>
</dbReference>
<proteinExistence type="inferred from homology"/>
<dbReference type="InterPro" id="IPR051840">
    <property type="entry name" value="NifX/NifY_domain"/>
</dbReference>
<dbReference type="Gene3D" id="3.30.420.130">
    <property type="entry name" value="Dinitrogenase iron-molybdenum cofactor biosynthesis domain"/>
    <property type="match status" value="1"/>
</dbReference>
<organism evidence="5 6">
    <name type="scientific">Halorhodospira halophila (strain DSM 244 / SL1)</name>
    <name type="common">Ectothiorhodospira halophila (strain DSM 244 / SL1)</name>
    <dbReference type="NCBI Taxonomy" id="349124"/>
    <lineage>
        <taxon>Bacteria</taxon>
        <taxon>Pseudomonadati</taxon>
        <taxon>Pseudomonadota</taxon>
        <taxon>Gammaproteobacteria</taxon>
        <taxon>Chromatiales</taxon>
        <taxon>Ectothiorhodospiraceae</taxon>
        <taxon>Halorhodospira</taxon>
    </lineage>
</organism>
<reference evidence="6" key="1">
    <citation type="submission" date="2006-12" db="EMBL/GenBank/DDBJ databases">
        <title>Complete sequence of Halorhodospira halophila SL1.</title>
        <authorList>
            <consortium name="US DOE Joint Genome Institute"/>
            <person name="Copeland A."/>
            <person name="Lucas S."/>
            <person name="Lapidus A."/>
            <person name="Barry K."/>
            <person name="Detter J.C."/>
            <person name="Glavina del Rio T."/>
            <person name="Hammon N."/>
            <person name="Israni S."/>
            <person name="Dalin E."/>
            <person name="Tice H."/>
            <person name="Pitluck S."/>
            <person name="Saunders E."/>
            <person name="Brettin T."/>
            <person name="Bruce D."/>
            <person name="Han C."/>
            <person name="Tapia R."/>
            <person name="Schmutz J."/>
            <person name="Larimer F."/>
            <person name="Land M."/>
            <person name="Hauser L."/>
            <person name="Kyrpides N."/>
            <person name="Mikhailova N."/>
            <person name="Hoff W."/>
            <person name="Richardson P."/>
        </authorList>
    </citation>
    <scope>NUCLEOTIDE SEQUENCE [LARGE SCALE GENOMIC DNA]</scope>
    <source>
        <strain evidence="6">DSM 244 / SL1</strain>
    </source>
</reference>
<dbReference type="PANTHER" id="PTHR33937:SF1">
    <property type="entry name" value="IRON-MOLIBDENUM COFACTOR PROCESSING PROTEIN"/>
    <property type="match status" value="1"/>
</dbReference>
<dbReference type="HOGENOM" id="CLU_1128640_0_0_6"/>
<keyword evidence="2" id="KW-0535">Nitrogen fixation</keyword>
<evidence type="ECO:0000256" key="1">
    <source>
        <dbReference type="ARBA" id="ARBA00010285"/>
    </source>
</evidence>
<dbReference type="SUPFAM" id="SSF53146">
    <property type="entry name" value="Nitrogenase accessory factor-like"/>
    <property type="match status" value="1"/>
</dbReference>
<accession>A1WTQ2</accession>
<dbReference type="InterPro" id="IPR003731">
    <property type="entry name" value="Di-Nase_FeMo-co_biosynth"/>
</dbReference>
<dbReference type="AlphaFoldDB" id="A1WTQ2"/>
<dbReference type="Pfam" id="PF16844">
    <property type="entry name" value="DIMCO_N"/>
    <property type="match status" value="1"/>
</dbReference>
<protein>
    <submittedName>
        <fullName evidence="5">Dinitrogenase iron-molybdenum cofactor biosynthesis</fullName>
    </submittedName>
</protein>
<dbReference type="InterPro" id="IPR034169">
    <property type="entry name" value="NifX-like"/>
</dbReference>
<evidence type="ECO:0000313" key="5">
    <source>
        <dbReference type="EMBL" id="ABM61064.1"/>
    </source>
</evidence>
<dbReference type="InterPro" id="IPR038127">
    <property type="entry name" value="NafY_N_sf"/>
</dbReference>
<dbReference type="Proteomes" id="UP000000647">
    <property type="component" value="Chromosome"/>
</dbReference>
<name>A1WTQ2_HALHL</name>
<gene>
    <name evidence="5" type="ordered locus">Hhal_0270</name>
</gene>
<dbReference type="eggNOG" id="COG1433">
    <property type="taxonomic scope" value="Bacteria"/>
</dbReference>
<dbReference type="KEGG" id="hha:Hhal_0270"/>
<evidence type="ECO:0000259" key="4">
    <source>
        <dbReference type="Pfam" id="PF16844"/>
    </source>
</evidence>
<dbReference type="CDD" id="cd00853">
    <property type="entry name" value="NifX"/>
    <property type="match status" value="1"/>
</dbReference>
<evidence type="ECO:0000313" key="6">
    <source>
        <dbReference type="Proteomes" id="UP000000647"/>
    </source>
</evidence>
<keyword evidence="6" id="KW-1185">Reference proteome</keyword>
<feature type="domain" description="Dinitrogenase iron-molybdenum cofactor N-terminal" evidence="4">
    <location>
        <begin position="19"/>
        <end position="106"/>
    </location>
</feature>
<dbReference type="PANTHER" id="PTHR33937">
    <property type="entry name" value="IRON-MOLYBDENUM PROTEIN-RELATED-RELATED"/>
    <property type="match status" value="1"/>
</dbReference>
<dbReference type="InterPro" id="IPR036105">
    <property type="entry name" value="DiNase_FeMo-co_biosyn_sf"/>
</dbReference>
<sequence length="247" mass="25218">MRGPGGLKEGDGMQQDASLQPELALRIGLAARELPELDVSQLVRVLTALLGAPLTAEKLAGVTPRGLRDAGGAHHLEAVQQAPAARLEAACRALHGEEAATDPVPEPESGPSPEGAIRVACASNTGEELDGHFGACTRFLIYDVAATGCRLADVRPVAEAVSGSGTRRDDRIGARVALIADCQVLYCCSIGGPAAAKVVNAGVFPMKRDVGGAAGGHMKELSAALAKRPPPWLAKLMAGRSAAAPAS</sequence>